<evidence type="ECO:0000256" key="1">
    <source>
        <dbReference type="SAM" id="MobiDB-lite"/>
    </source>
</evidence>
<organism evidence="2 3">
    <name type="scientific">Hibiscus sabdariffa</name>
    <name type="common">roselle</name>
    <dbReference type="NCBI Taxonomy" id="183260"/>
    <lineage>
        <taxon>Eukaryota</taxon>
        <taxon>Viridiplantae</taxon>
        <taxon>Streptophyta</taxon>
        <taxon>Embryophyta</taxon>
        <taxon>Tracheophyta</taxon>
        <taxon>Spermatophyta</taxon>
        <taxon>Magnoliopsida</taxon>
        <taxon>eudicotyledons</taxon>
        <taxon>Gunneridae</taxon>
        <taxon>Pentapetalae</taxon>
        <taxon>rosids</taxon>
        <taxon>malvids</taxon>
        <taxon>Malvales</taxon>
        <taxon>Malvaceae</taxon>
        <taxon>Malvoideae</taxon>
        <taxon>Hibiscus</taxon>
    </lineage>
</organism>
<feature type="compositionally biased region" description="Acidic residues" evidence="1">
    <location>
        <begin position="73"/>
        <end position="89"/>
    </location>
</feature>
<reference evidence="2 3" key="1">
    <citation type="journal article" date="2024" name="G3 (Bethesda)">
        <title>Genome assembly of Hibiscus sabdariffa L. provides insights into metabolisms of medicinal natural products.</title>
        <authorList>
            <person name="Kim T."/>
        </authorList>
    </citation>
    <scope>NUCLEOTIDE SEQUENCE [LARGE SCALE GENOMIC DNA]</scope>
    <source>
        <strain evidence="2">TK-2024</strain>
        <tissue evidence="2">Old leaves</tissue>
    </source>
</reference>
<keyword evidence="3" id="KW-1185">Reference proteome</keyword>
<dbReference type="EMBL" id="JBBPBM010000204">
    <property type="protein sequence ID" value="KAK8500850.1"/>
    <property type="molecule type" value="Genomic_DNA"/>
</dbReference>
<protein>
    <submittedName>
        <fullName evidence="2">Uncharacterized protein</fullName>
    </submittedName>
</protein>
<evidence type="ECO:0000313" key="2">
    <source>
        <dbReference type="EMBL" id="KAK8500850.1"/>
    </source>
</evidence>
<feature type="region of interest" description="Disordered" evidence="1">
    <location>
        <begin position="58"/>
        <end position="99"/>
    </location>
</feature>
<gene>
    <name evidence="2" type="ORF">V6N12_011497</name>
</gene>
<sequence>MRPQNFTHLIQSSFQPSSNPSKWLFMSHVLDHYAQFAWTTTFGTVIVQQTPLQSHFYLSGPNGMSGTNRVGTGDDDDDDDDNDDVDDVSVDVYSGPMQS</sequence>
<accession>A0ABR2B409</accession>
<evidence type="ECO:0000313" key="3">
    <source>
        <dbReference type="Proteomes" id="UP001472677"/>
    </source>
</evidence>
<dbReference type="Proteomes" id="UP001472677">
    <property type="component" value="Unassembled WGS sequence"/>
</dbReference>
<name>A0ABR2B409_9ROSI</name>
<comment type="caution">
    <text evidence="2">The sequence shown here is derived from an EMBL/GenBank/DDBJ whole genome shotgun (WGS) entry which is preliminary data.</text>
</comment>
<proteinExistence type="predicted"/>